<accession>A0A3M2M034</accession>
<evidence type="ECO:0000256" key="1">
    <source>
        <dbReference type="SAM" id="Phobius"/>
    </source>
</evidence>
<dbReference type="OrthoDB" id="4237685at2"/>
<dbReference type="AlphaFoldDB" id="A0A3M2M034"/>
<dbReference type="Proteomes" id="UP000282674">
    <property type="component" value="Unassembled WGS sequence"/>
</dbReference>
<keyword evidence="1" id="KW-0472">Membrane</keyword>
<reference evidence="3 4" key="1">
    <citation type="submission" date="2018-10" db="EMBL/GenBank/DDBJ databases">
        <title>Isolation from soil.</title>
        <authorList>
            <person name="Hu J."/>
        </authorList>
    </citation>
    <scope>NUCLEOTIDE SEQUENCE [LARGE SCALE GENOMIC DNA]</scope>
    <source>
        <strain evidence="3 4">NEAU-Ht49</strain>
    </source>
</reference>
<gene>
    <name evidence="3" type="ORF">EBO15_18265</name>
</gene>
<keyword evidence="4" id="KW-1185">Reference proteome</keyword>
<feature type="transmembrane region" description="Helical" evidence="1">
    <location>
        <begin position="104"/>
        <end position="126"/>
    </location>
</feature>
<evidence type="ECO:0000313" key="4">
    <source>
        <dbReference type="Proteomes" id="UP000282674"/>
    </source>
</evidence>
<comment type="caution">
    <text evidence="3">The sequence shown here is derived from an EMBL/GenBank/DDBJ whole genome shotgun (WGS) entry which is preliminary data.</text>
</comment>
<protein>
    <submittedName>
        <fullName evidence="3">DUF3592 domain-containing protein</fullName>
    </submittedName>
</protein>
<dbReference type="RefSeq" id="WP_122195613.1">
    <property type="nucleotide sequence ID" value="NZ_JBHSKC010000019.1"/>
</dbReference>
<evidence type="ECO:0000259" key="2">
    <source>
        <dbReference type="Pfam" id="PF12158"/>
    </source>
</evidence>
<name>A0A3M2M034_9ACTN</name>
<keyword evidence="1" id="KW-1133">Transmembrane helix</keyword>
<feature type="domain" description="DUF3592" evidence="2">
    <location>
        <begin position="33"/>
        <end position="100"/>
    </location>
</feature>
<sequence>MALLSLLAGLVIIGFGTYEAAHGRRLRRDGVHAEGRVIRHRQERGTDGVVTYAVVGFVDAQGTTHEFEPTSSGARGLPVGGRVPVLFLPGAPNSARVDRTGRRLAGIVGPLAGGSVFTAIGIWLLATGR</sequence>
<evidence type="ECO:0000313" key="3">
    <source>
        <dbReference type="EMBL" id="RMI42792.1"/>
    </source>
</evidence>
<proteinExistence type="predicted"/>
<dbReference type="InterPro" id="IPR021994">
    <property type="entry name" value="DUF3592"/>
</dbReference>
<organism evidence="3 4">
    <name type="scientific">Actinomadura harenae</name>
    <dbReference type="NCBI Taxonomy" id="2483351"/>
    <lineage>
        <taxon>Bacteria</taxon>
        <taxon>Bacillati</taxon>
        <taxon>Actinomycetota</taxon>
        <taxon>Actinomycetes</taxon>
        <taxon>Streptosporangiales</taxon>
        <taxon>Thermomonosporaceae</taxon>
        <taxon>Actinomadura</taxon>
    </lineage>
</organism>
<dbReference type="Pfam" id="PF12158">
    <property type="entry name" value="DUF3592"/>
    <property type="match status" value="1"/>
</dbReference>
<keyword evidence="1" id="KW-0812">Transmembrane</keyword>
<dbReference type="EMBL" id="RFFG01000030">
    <property type="protein sequence ID" value="RMI42792.1"/>
    <property type="molecule type" value="Genomic_DNA"/>
</dbReference>